<dbReference type="Pfam" id="PF00326">
    <property type="entry name" value="Peptidase_S9"/>
    <property type="match status" value="1"/>
</dbReference>
<evidence type="ECO:0000256" key="4">
    <source>
        <dbReference type="ARBA" id="ARBA00022825"/>
    </source>
</evidence>
<protein>
    <submittedName>
        <fullName evidence="7">Oligopeptidase b</fullName>
    </submittedName>
</protein>
<reference evidence="7 8" key="1">
    <citation type="journal article" date="2013" name="Genome Announc.">
        <title>Draft Genome Sequence of Shewanella decolorationis S12, a Dye-Degrading Bacterium Isolated from a Wastewater Treatment Plant.</title>
        <authorList>
            <person name="Xu M."/>
            <person name="Fang Y."/>
            <person name="Liu J."/>
            <person name="Chen X."/>
            <person name="Sun G."/>
            <person name="Guo J."/>
            <person name="Hua Z."/>
            <person name="Tu Q."/>
            <person name="Wu L."/>
            <person name="Zhou J."/>
            <person name="Liu X."/>
        </authorList>
    </citation>
    <scope>NUCLEOTIDE SEQUENCE [LARGE SCALE GENOMIC DNA]</scope>
    <source>
        <strain evidence="7 8">S12</strain>
    </source>
</reference>
<evidence type="ECO:0000256" key="1">
    <source>
        <dbReference type="ARBA" id="ARBA00005228"/>
    </source>
</evidence>
<dbReference type="InterPro" id="IPR001375">
    <property type="entry name" value="Peptidase_S9_cat"/>
</dbReference>
<accession>A0ABP2Z5R9</accession>
<dbReference type="Gene3D" id="3.40.50.1820">
    <property type="entry name" value="alpha/beta hydrolase"/>
    <property type="match status" value="1"/>
</dbReference>
<proteinExistence type="inferred from homology"/>
<dbReference type="PANTHER" id="PTHR11757">
    <property type="entry name" value="PROTEASE FAMILY S9A OLIGOPEPTIDASE"/>
    <property type="match status" value="1"/>
</dbReference>
<comment type="caution">
    <text evidence="7">The sequence shown here is derived from an EMBL/GenBank/DDBJ whole genome shotgun (WGS) entry which is preliminary data.</text>
</comment>
<dbReference type="Gene3D" id="2.130.10.120">
    <property type="entry name" value="Prolyl oligopeptidase, N-terminal domain"/>
    <property type="match status" value="1"/>
</dbReference>
<keyword evidence="4" id="KW-0720">Serine protease</keyword>
<dbReference type="EMBL" id="AXZL01000054">
    <property type="protein sequence ID" value="ESE42240.1"/>
    <property type="molecule type" value="Genomic_DNA"/>
</dbReference>
<organism evidence="7 8">
    <name type="scientific">Shewanella decolorationis S12</name>
    <dbReference type="NCBI Taxonomy" id="1353536"/>
    <lineage>
        <taxon>Bacteria</taxon>
        <taxon>Pseudomonadati</taxon>
        <taxon>Pseudomonadota</taxon>
        <taxon>Gammaproteobacteria</taxon>
        <taxon>Alteromonadales</taxon>
        <taxon>Shewanellaceae</taxon>
        <taxon>Shewanella</taxon>
    </lineage>
</organism>
<evidence type="ECO:0000259" key="5">
    <source>
        <dbReference type="Pfam" id="PF00326"/>
    </source>
</evidence>
<dbReference type="Proteomes" id="UP000017548">
    <property type="component" value="Unassembled WGS sequence"/>
</dbReference>
<evidence type="ECO:0000256" key="2">
    <source>
        <dbReference type="ARBA" id="ARBA00022670"/>
    </source>
</evidence>
<comment type="similarity">
    <text evidence="1">Belongs to the peptidase S9A family.</text>
</comment>
<gene>
    <name evidence="7" type="ORF">SHD_1155</name>
</gene>
<evidence type="ECO:0000313" key="8">
    <source>
        <dbReference type="Proteomes" id="UP000017548"/>
    </source>
</evidence>
<dbReference type="SUPFAM" id="SSF50993">
    <property type="entry name" value="Peptidase/esterase 'gauge' domain"/>
    <property type="match status" value="1"/>
</dbReference>
<keyword evidence="8" id="KW-1185">Reference proteome</keyword>
<sequence length="721" mass="82207">MVFERHKDVYMRTLLLTLGLAMLLPGCSTPKGQVSAPVAEKIPHVMTLHGVTRTDDYYWMRDDKRQDPKVLAHLNAENRYTQAYFKPLKSLQDGLFNELTGRLVADESSVPYQWHQHSYYRRYQEGGEYPLIARKGSDGVEQMMLDVNERAKGHEFYGLGGVSVSPDETMLAFGEDVLSRRVYNIYFKDIESGAMITDVLENTEGRIVWGNDNRHVFYIAKDLQTLLGYRVYRHQLGTPQSSDVLVYEEQDDAYYISLGKSLDESQIVLFHESTTTSEVSVLDANDPLSLFKPVLAREEGHEYSVSKLGDSYYILTNWQATNFRLMKVAIKDAADKSKWQEVVPHNPNARIEDELVLKDYLVIQTRENGLTRIKVMPFNGQKPFELSFDEPAYVLGLDVNAQQDSDKLRIFYSSLTTPEAIYEYHLSNPDRRDLLKQEQVLGGFDASQYRAERLFVTARDGAKVPVSLVYRKDKFKKDGTNPLYQYGYGSYGYTVEPDFSSSVISLLDRGFVYAIAHVRGSEMLGRPWYDAGKLLNKKNTFNDFIDVTTALTEQGYGDKNKVVASGGSAGGLLMGAIANMAPEKYFAIAAHVPFVDVVTTMLDESIPLTTNEYDEWGNPNEKTYFDYMLSYSPYDNVADHEYPHLLVTTGLHDSQVQYFEPAKWVAKLREVQNKWYKLDDKVLLFDVNMDAGHGGKSGRYRQYQDTAQEYAFFLSLLGMTK</sequence>
<dbReference type="PANTHER" id="PTHR11757:SF19">
    <property type="entry name" value="PROLYL ENDOPEPTIDASE-LIKE"/>
    <property type="match status" value="1"/>
</dbReference>
<evidence type="ECO:0000256" key="3">
    <source>
        <dbReference type="ARBA" id="ARBA00022801"/>
    </source>
</evidence>
<dbReference type="InterPro" id="IPR002470">
    <property type="entry name" value="Peptidase_S9A"/>
</dbReference>
<name>A0ABP2Z5R9_9GAMM</name>
<dbReference type="InterPro" id="IPR023302">
    <property type="entry name" value="Pept_S9A_N"/>
</dbReference>
<dbReference type="Pfam" id="PF02897">
    <property type="entry name" value="Peptidase_S9_N"/>
    <property type="match status" value="1"/>
</dbReference>
<dbReference type="SUPFAM" id="SSF53474">
    <property type="entry name" value="alpha/beta-Hydrolases"/>
    <property type="match status" value="1"/>
</dbReference>
<evidence type="ECO:0000259" key="6">
    <source>
        <dbReference type="Pfam" id="PF02897"/>
    </source>
</evidence>
<dbReference type="InterPro" id="IPR029058">
    <property type="entry name" value="AB_hydrolase_fold"/>
</dbReference>
<keyword evidence="3" id="KW-0378">Hydrolase</keyword>
<feature type="domain" description="Peptidase S9A N-terminal" evidence="6">
    <location>
        <begin position="37"/>
        <end position="432"/>
    </location>
</feature>
<feature type="domain" description="Peptidase S9 prolyl oligopeptidase catalytic" evidence="5">
    <location>
        <begin position="498"/>
        <end position="719"/>
    </location>
</feature>
<dbReference type="InterPro" id="IPR051543">
    <property type="entry name" value="Serine_Peptidase_S9A"/>
</dbReference>
<evidence type="ECO:0000313" key="7">
    <source>
        <dbReference type="EMBL" id="ESE42240.1"/>
    </source>
</evidence>
<keyword evidence="2" id="KW-0645">Protease</keyword>
<dbReference type="PRINTS" id="PR00862">
    <property type="entry name" value="PROLIGOPTASE"/>
</dbReference>